<keyword evidence="2" id="KW-1185">Reference proteome</keyword>
<comment type="caution">
    <text evidence="1">The sequence shown here is derived from an EMBL/GenBank/DDBJ whole genome shotgun (WGS) entry which is preliminary data.</text>
</comment>
<protein>
    <submittedName>
        <fullName evidence="1">Uncharacterized protein</fullName>
    </submittedName>
</protein>
<evidence type="ECO:0000313" key="2">
    <source>
        <dbReference type="Proteomes" id="UP000649799"/>
    </source>
</evidence>
<accession>A0ABX0H4S8</accession>
<reference evidence="1 2" key="1">
    <citation type="submission" date="2020-03" db="EMBL/GenBank/DDBJ databases">
        <title>Cyclobacterium plantarum sp. nov., a marine bacterium isolated from a coastal-marine wetland.</title>
        <authorList>
            <person name="Sanchez-Porro C."/>
            <person name="Ventosa A."/>
            <person name="Amoozegar M."/>
        </authorList>
    </citation>
    <scope>NUCLEOTIDE SEQUENCE [LARGE SCALE GENOMIC DNA]</scope>
    <source>
        <strain evidence="1 2">GBPx2</strain>
    </source>
</reference>
<proteinExistence type="predicted"/>
<dbReference type="EMBL" id="JAANYN010000003">
    <property type="protein sequence ID" value="NHE56849.1"/>
    <property type="molecule type" value="Genomic_DNA"/>
</dbReference>
<dbReference type="RefSeq" id="WP_166145581.1">
    <property type="nucleotide sequence ID" value="NZ_JAANYN010000003.1"/>
</dbReference>
<sequence length="72" mass="8397">MSYKIKCFLPAWVVDFVFDGENKNQSGLTLVFIGEVNKNMNFLISFKKHSGQYLRMLAHLAEILDNENFPKR</sequence>
<evidence type="ECO:0000313" key="1">
    <source>
        <dbReference type="EMBL" id="NHE56849.1"/>
    </source>
</evidence>
<organism evidence="1 2">
    <name type="scientific">Cyclobacterium plantarum</name>
    <dbReference type="NCBI Taxonomy" id="2716263"/>
    <lineage>
        <taxon>Bacteria</taxon>
        <taxon>Pseudomonadati</taxon>
        <taxon>Bacteroidota</taxon>
        <taxon>Cytophagia</taxon>
        <taxon>Cytophagales</taxon>
        <taxon>Cyclobacteriaceae</taxon>
        <taxon>Cyclobacterium</taxon>
    </lineage>
</organism>
<dbReference type="Proteomes" id="UP000649799">
    <property type="component" value="Unassembled WGS sequence"/>
</dbReference>
<name>A0ABX0H4S8_9BACT</name>
<gene>
    <name evidence="1" type="ORF">G9Q97_08475</name>
</gene>